<protein>
    <recommendedName>
        <fullName evidence="4">Lipoprotein SmpA/OmlA domain-containing protein</fullName>
    </recommendedName>
</protein>
<dbReference type="PROSITE" id="PS51257">
    <property type="entry name" value="PROKAR_LIPOPROTEIN"/>
    <property type="match status" value="1"/>
</dbReference>
<evidence type="ECO:0000256" key="1">
    <source>
        <dbReference type="ARBA" id="ARBA00022729"/>
    </source>
</evidence>
<name>A0A0P0UQZ2_9GAMM</name>
<dbReference type="Proteomes" id="UP000067399">
    <property type="component" value="Chromosome"/>
</dbReference>
<reference evidence="2 3" key="1">
    <citation type="journal article" date="2000" name="Mar. Ecol. Prog. Ser.">
        <title>Phylogenetic characterization of endosymbionts in three hydrothermal vent mussels: influence on host distributions.</title>
        <authorList>
            <person name="Fujiwara Y."/>
            <person name="Takai K."/>
            <person name="Uematsu K."/>
            <person name="Tsuchida S."/>
            <person name="Hunt J.C."/>
            <person name="Hashimoto J."/>
        </authorList>
    </citation>
    <scope>NUCLEOTIDE SEQUENCE [LARGE SCALE GENOMIC DNA]</scope>
    <source>
        <strain evidence="2 3">Myojin Knoll</strain>
    </source>
</reference>
<dbReference type="STRING" id="1303921.BSEPE_0486"/>
<dbReference type="EMBL" id="AP013042">
    <property type="protein sequence ID" value="BAS67496.1"/>
    <property type="molecule type" value="Genomic_DNA"/>
</dbReference>
<gene>
    <name evidence="2" type="ORF">BSEPE_0486</name>
</gene>
<accession>A0A0P0UQZ2</accession>
<evidence type="ECO:0000313" key="3">
    <source>
        <dbReference type="Proteomes" id="UP000067399"/>
    </source>
</evidence>
<keyword evidence="3" id="KW-1185">Reference proteome</keyword>
<evidence type="ECO:0008006" key="4">
    <source>
        <dbReference type="Google" id="ProtNLM"/>
    </source>
</evidence>
<evidence type="ECO:0000313" key="2">
    <source>
        <dbReference type="EMBL" id="BAS67496.1"/>
    </source>
</evidence>
<keyword evidence="1" id="KW-0732">Signal</keyword>
<reference evidence="2 3" key="2">
    <citation type="journal article" date="2016" name="ISME J.">
        <title>Heterogeneous composition of key metabolic gene clusters in a vent mussel symbiont population.</title>
        <authorList>
            <person name="Ikuta T."/>
            <person name="Takaki Y."/>
            <person name="Nagai Y."/>
            <person name="Shimamura S."/>
            <person name="Tsuda M."/>
            <person name="Kawagucci S."/>
            <person name="Aoki Y."/>
            <person name="Inoue K."/>
            <person name="Teruya M."/>
            <person name="Satou K."/>
            <person name="Teruya K."/>
            <person name="Shimoji M."/>
            <person name="Tamotsu H."/>
            <person name="Hirano T."/>
            <person name="Maruyama T."/>
            <person name="Yoshida T."/>
        </authorList>
    </citation>
    <scope>NUCLEOTIDE SEQUENCE [LARGE SCALE GENOMIC DNA]</scope>
    <source>
        <strain evidence="2 3">Myojin Knoll</strain>
    </source>
</reference>
<proteinExistence type="predicted"/>
<dbReference type="RefSeq" id="WP_070104548.1">
    <property type="nucleotide sequence ID" value="NZ_AP013042.1"/>
</dbReference>
<dbReference type="AlphaFoldDB" id="A0A0P0UQZ2"/>
<dbReference type="InterPro" id="IPR037873">
    <property type="entry name" value="BamE-like"/>
</dbReference>
<sequence>MLKNIIISVIVLVNMLIVGCVSQPINNNSQQGDRVTVGTVQKEIKVGMSAASVASVLGSPNIVTSGDNGGEVWIYDKISSNASYSSSDAYATILLIGGSESSSNVSSSQRTLTIIIKFDTNKKVSSFKYHTSRF</sequence>
<dbReference type="Gene3D" id="3.30.1450.10">
    <property type="match status" value="1"/>
</dbReference>
<dbReference type="KEGG" id="ebh:BSEPE_0486"/>
<organism evidence="2 3">
    <name type="scientific">endosymbiont of Bathymodiolus septemdierum str. Myojin knoll</name>
    <dbReference type="NCBI Taxonomy" id="1303921"/>
    <lineage>
        <taxon>Bacteria</taxon>
        <taxon>Pseudomonadati</taxon>
        <taxon>Pseudomonadota</taxon>
        <taxon>Gammaproteobacteria</taxon>
        <taxon>sulfur-oxidizing symbionts</taxon>
    </lineage>
</organism>